<proteinExistence type="predicted"/>
<feature type="region of interest" description="Disordered" evidence="1">
    <location>
        <begin position="518"/>
        <end position="545"/>
    </location>
</feature>
<dbReference type="Proteomes" id="UP000596742">
    <property type="component" value="Unassembled WGS sequence"/>
</dbReference>
<gene>
    <name evidence="2" type="ORF">MGAL_10B020009</name>
</gene>
<dbReference type="EMBL" id="UYJE01006332">
    <property type="protein sequence ID" value="VDI45146.1"/>
    <property type="molecule type" value="Genomic_DNA"/>
</dbReference>
<evidence type="ECO:0000313" key="3">
    <source>
        <dbReference type="Proteomes" id="UP000596742"/>
    </source>
</evidence>
<dbReference type="AlphaFoldDB" id="A0A8B6FA88"/>
<organism evidence="2 3">
    <name type="scientific">Mytilus galloprovincialis</name>
    <name type="common">Mediterranean mussel</name>
    <dbReference type="NCBI Taxonomy" id="29158"/>
    <lineage>
        <taxon>Eukaryota</taxon>
        <taxon>Metazoa</taxon>
        <taxon>Spiralia</taxon>
        <taxon>Lophotrochozoa</taxon>
        <taxon>Mollusca</taxon>
        <taxon>Bivalvia</taxon>
        <taxon>Autobranchia</taxon>
        <taxon>Pteriomorphia</taxon>
        <taxon>Mytilida</taxon>
        <taxon>Mytiloidea</taxon>
        <taxon>Mytilidae</taxon>
        <taxon>Mytilinae</taxon>
        <taxon>Mytilus</taxon>
    </lineage>
</organism>
<evidence type="ECO:0000256" key="1">
    <source>
        <dbReference type="SAM" id="MobiDB-lite"/>
    </source>
</evidence>
<accession>A0A8B6FA88</accession>
<name>A0A8B6FA88_MYTGA</name>
<feature type="compositionally biased region" description="Basic and acidic residues" evidence="1">
    <location>
        <begin position="535"/>
        <end position="545"/>
    </location>
</feature>
<protein>
    <recommendedName>
        <fullName evidence="4">DZIP3-like HEPN domain-containing protein</fullName>
    </recommendedName>
</protein>
<evidence type="ECO:0008006" key="4">
    <source>
        <dbReference type="Google" id="ProtNLM"/>
    </source>
</evidence>
<dbReference type="OrthoDB" id="6188086at2759"/>
<reference evidence="2" key="1">
    <citation type="submission" date="2018-11" db="EMBL/GenBank/DDBJ databases">
        <authorList>
            <person name="Alioto T."/>
            <person name="Alioto T."/>
        </authorList>
    </citation>
    <scope>NUCLEOTIDE SEQUENCE</scope>
</reference>
<dbReference type="SUPFAM" id="SSF63829">
    <property type="entry name" value="Calcium-dependent phosphotriesterase"/>
    <property type="match status" value="1"/>
</dbReference>
<comment type="caution">
    <text evidence="2">The sequence shown here is derived from an EMBL/GenBank/DDBJ whole genome shotgun (WGS) entry which is preliminary data.</text>
</comment>
<evidence type="ECO:0000313" key="2">
    <source>
        <dbReference type="EMBL" id="VDI45146.1"/>
    </source>
</evidence>
<sequence length="545" mass="62704">MDAENRQHYFVIGSVFLEIVTPIFQNRLQRDYQHRGFVSLQSFLDSQQVKHNLFHLRFKSSCCKDQANCVNRRSLPLTNYQWDLLYSENPASCNQCHCKYAAKSLQISDLDISFAGLILLNCCNLTQGEDHAIRTLRQHKNAKFSHNTTGQITKTDYDILRADMEKDVLQLDNTKQDAFKMIENRPMDEPLCKRHFTCLLDTHQQLEEIHTSFEGVRKIITEVDNKVQSVNTTIKQMETFQDVGTSVKSIDETMNKMVHEIRKSNEESTQRINSSFEKLLSIVKKGIPDKDKNQYGTGDHIFYLLKCENTAAVVGNNTDICGFQMMDDGRLVFCSSNLNKLLICNAENFQSEIINLQKQPKGITVITRNQIAILFESHIKIYDINFEENNIKSIHIPVPQPGWCHYITSTIDDRLIVGASYKIRYDSDERKTLLFIIDHQSEKIIQMIDMDKYPNFIHVSNGKIFNYGCILYTYNLNCFSFSGDKIFTKKLPSQPRKMVALADGSWYVVCTDGSIQHVSKDGKHSNKVKTSELQSTKDSKKTGNM</sequence>
<keyword evidence="3" id="KW-1185">Reference proteome</keyword>